<dbReference type="RefSeq" id="WP_171977530.1">
    <property type="nucleotide sequence ID" value="NZ_CAWOXK010000001.1"/>
</dbReference>
<dbReference type="EMBL" id="CP030118">
    <property type="protein sequence ID" value="QDL11019.1"/>
    <property type="molecule type" value="Genomic_DNA"/>
</dbReference>
<keyword evidence="1" id="KW-1133">Transmembrane helix</keyword>
<proteinExistence type="predicted"/>
<gene>
    <name evidence="3" type="ORF">DP114_26725</name>
</gene>
<protein>
    <submittedName>
        <fullName evidence="3">DUF4350 domain-containing protein</fullName>
    </submittedName>
</protein>
<accession>A0A856MKX9</accession>
<evidence type="ECO:0000259" key="2">
    <source>
        <dbReference type="Pfam" id="PF14258"/>
    </source>
</evidence>
<dbReference type="Proteomes" id="UP000503129">
    <property type="component" value="Chromosome"/>
</dbReference>
<reference evidence="3 4" key="1">
    <citation type="submission" date="2018-06" db="EMBL/GenBank/DDBJ databases">
        <title>Comparative genomics of Brasilonema spp. strains.</title>
        <authorList>
            <person name="Alvarenga D.O."/>
            <person name="Fiore M.F."/>
            <person name="Varani A.M."/>
        </authorList>
    </citation>
    <scope>NUCLEOTIDE SEQUENCE [LARGE SCALE GENOMIC DNA]</scope>
    <source>
        <strain evidence="3 4">CENA114</strain>
    </source>
</reference>
<dbReference type="AlphaFoldDB" id="A0A856MKX9"/>
<dbReference type="InterPro" id="IPR025646">
    <property type="entry name" value="DUF4350"/>
</dbReference>
<dbReference type="Pfam" id="PF14258">
    <property type="entry name" value="DUF4350"/>
    <property type="match status" value="1"/>
</dbReference>
<dbReference type="KEGG" id="bsen:DP114_26725"/>
<name>A0A856MKX9_9CYAN</name>
<keyword evidence="4" id="KW-1185">Reference proteome</keyword>
<keyword evidence="1" id="KW-0472">Membrane</keyword>
<feature type="transmembrane region" description="Helical" evidence="1">
    <location>
        <begin position="7"/>
        <end position="26"/>
    </location>
</feature>
<evidence type="ECO:0000256" key="1">
    <source>
        <dbReference type="SAM" id="Phobius"/>
    </source>
</evidence>
<evidence type="ECO:0000313" key="3">
    <source>
        <dbReference type="EMBL" id="QDL11019.1"/>
    </source>
</evidence>
<evidence type="ECO:0000313" key="4">
    <source>
        <dbReference type="Proteomes" id="UP000503129"/>
    </source>
</evidence>
<keyword evidence="1" id="KW-0812">Transmembrane</keyword>
<organism evidence="3 4">
    <name type="scientific">Brasilonema sennae CENA114</name>
    <dbReference type="NCBI Taxonomy" id="415709"/>
    <lineage>
        <taxon>Bacteria</taxon>
        <taxon>Bacillati</taxon>
        <taxon>Cyanobacteriota</taxon>
        <taxon>Cyanophyceae</taxon>
        <taxon>Nostocales</taxon>
        <taxon>Scytonemataceae</taxon>
        <taxon>Brasilonema</taxon>
        <taxon>Bromeliae group (in: Brasilonema)</taxon>
    </lineage>
</organism>
<feature type="domain" description="DUF4350" evidence="2">
    <location>
        <begin position="37"/>
        <end position="191"/>
    </location>
</feature>
<sequence length="364" mass="41459">MKRSNRLAWIGAIALGVMILLSFFTAPTSTNINSGSTYNRAPDGYGAWYAYMEKQKTGIKRWQKPFSDLNTEKRPITLLQINTRLSDSGLYDDEKQWVEKGNNLVILGVGEHVTSADFTTMQKSPRGDVKIQTRRRRRLKNQEKVSLGDRFGAVVWEENYGQGKAIFSTTPYLAANAYQDYQSNFQYLSDLVSQKDHLLFVDEYIHGYKEPSVRKREGKGDLLSYFTKTPVFPAFLQAGILLLVLIWSKNRRFGKPVALLSPVVDNSEAYIKALAGVLQKAKSSDFVVEMVGKAEQLQLQKALGLGQELLDQQTIINAWVQQTGIPPTELEEVLKRQSQKRHMSESELLSWLEKWQTLRRIKNS</sequence>